<dbReference type="Proteomes" id="UP000604661">
    <property type="component" value="Unassembled WGS sequence"/>
</dbReference>
<feature type="transmembrane region" description="Helical" evidence="1">
    <location>
        <begin position="158"/>
        <end position="178"/>
    </location>
</feature>
<keyword evidence="1" id="KW-0812">Transmembrane</keyword>
<dbReference type="InterPro" id="IPR011008">
    <property type="entry name" value="Dimeric_a/b-barrel"/>
</dbReference>
<evidence type="ECO:0000313" key="2">
    <source>
        <dbReference type="EMBL" id="MBD2561614.1"/>
    </source>
</evidence>
<protein>
    <submittedName>
        <fullName evidence="2">Antibiotic biosynthesis monooxygenase</fullName>
    </submittedName>
</protein>
<dbReference type="SUPFAM" id="SSF54909">
    <property type="entry name" value="Dimeric alpha+beta barrel"/>
    <property type="match status" value="1"/>
</dbReference>
<keyword evidence="3" id="KW-1185">Reference proteome</keyword>
<dbReference type="GO" id="GO:0004497">
    <property type="term" value="F:monooxygenase activity"/>
    <property type="evidence" value="ECO:0007669"/>
    <property type="project" value="UniProtKB-KW"/>
</dbReference>
<keyword evidence="2" id="KW-0503">Monooxygenase</keyword>
<dbReference type="InterPro" id="IPR038762">
    <property type="entry name" value="ABM_predict"/>
</dbReference>
<comment type="caution">
    <text evidence="2">The sequence shown here is derived from an EMBL/GenBank/DDBJ whole genome shotgun (WGS) entry which is preliminary data.</text>
</comment>
<dbReference type="RefSeq" id="WP_190893986.1">
    <property type="nucleotide sequence ID" value="NZ_JACJTE010000012.1"/>
</dbReference>
<reference evidence="2 3" key="1">
    <citation type="journal article" date="2020" name="ISME J.">
        <title>Comparative genomics reveals insights into cyanobacterial evolution and habitat adaptation.</title>
        <authorList>
            <person name="Chen M.Y."/>
            <person name="Teng W.K."/>
            <person name="Zhao L."/>
            <person name="Hu C.X."/>
            <person name="Zhou Y.K."/>
            <person name="Han B.P."/>
            <person name="Song L.R."/>
            <person name="Shu W.S."/>
        </authorList>
    </citation>
    <scope>NUCLEOTIDE SEQUENCE [LARGE SCALE GENOMIC DNA]</scope>
    <source>
        <strain evidence="2 3">FACHB-391</strain>
    </source>
</reference>
<keyword evidence="1" id="KW-0472">Membrane</keyword>
<dbReference type="PANTHER" id="PTHR40057:SF1">
    <property type="entry name" value="SLR1162 PROTEIN"/>
    <property type="match status" value="1"/>
</dbReference>
<gene>
    <name evidence="2" type="ORF">H6G95_13510</name>
</gene>
<keyword evidence="2" id="KW-0560">Oxidoreductase</keyword>
<sequence>MLDEPSAINSSEENYLVTAVICHVVRPGREEGYEAWFHGIAADARKFKGHLGVSTIRPQDHAHPEYVVILKFDCYDNLKTWLESDLRREWIERLQPLIEKPEDIQTLTGLETWFTLSNKPMMSPPPRYKMALVSWLGVFFTLPQLNRLLVPLLSGLPLLLNQLISTGLGVALLTYVIMPRLTQLFRKWLYPISYPSSKTQLALPINSKSPQQ</sequence>
<keyword evidence="1" id="KW-1133">Transmembrane helix</keyword>
<dbReference type="PANTHER" id="PTHR40057">
    <property type="entry name" value="SLR1162 PROTEIN"/>
    <property type="match status" value="1"/>
</dbReference>
<organism evidence="2 3">
    <name type="scientific">Nostoc linckia FACHB-391</name>
    <dbReference type="NCBI Taxonomy" id="2692906"/>
    <lineage>
        <taxon>Bacteria</taxon>
        <taxon>Bacillati</taxon>
        <taxon>Cyanobacteriota</taxon>
        <taxon>Cyanophyceae</taxon>
        <taxon>Nostocales</taxon>
        <taxon>Nostocaceae</taxon>
        <taxon>Nostoc</taxon>
    </lineage>
</organism>
<proteinExistence type="predicted"/>
<dbReference type="EMBL" id="JACJTE010000012">
    <property type="protein sequence ID" value="MBD2561614.1"/>
    <property type="molecule type" value="Genomic_DNA"/>
</dbReference>
<evidence type="ECO:0000313" key="3">
    <source>
        <dbReference type="Proteomes" id="UP000604661"/>
    </source>
</evidence>
<accession>A0ABR8EVS4</accession>
<evidence type="ECO:0000256" key="1">
    <source>
        <dbReference type="SAM" id="Phobius"/>
    </source>
</evidence>
<name>A0ABR8EVS4_NOSLI</name>
<dbReference type="Gene3D" id="3.30.70.100">
    <property type="match status" value="1"/>
</dbReference>